<dbReference type="EMBL" id="NCXO01000008">
    <property type="protein sequence ID" value="OSC34728.1"/>
    <property type="molecule type" value="Genomic_DNA"/>
</dbReference>
<dbReference type="AlphaFoldDB" id="A0AA91PG32"/>
<accession>A0AA91PG32</accession>
<dbReference type="GO" id="GO:0046872">
    <property type="term" value="F:metal ion binding"/>
    <property type="evidence" value="ECO:0007669"/>
    <property type="project" value="UniProtKB-KW"/>
</dbReference>
<dbReference type="SUPFAM" id="SSF101478">
    <property type="entry name" value="ADP-ribosylglycohydrolase"/>
    <property type="match status" value="1"/>
</dbReference>
<feature type="binding site" evidence="3">
    <location>
        <position position="271"/>
    </location>
    <ligand>
        <name>Mg(2+)</name>
        <dbReference type="ChEBI" id="CHEBI:18420"/>
        <label>1</label>
    </ligand>
</feature>
<keyword evidence="3" id="KW-0460">Magnesium</keyword>
<feature type="binding site" evidence="3">
    <location>
        <position position="64"/>
    </location>
    <ligand>
        <name>Mg(2+)</name>
        <dbReference type="ChEBI" id="CHEBI:18420"/>
        <label>1</label>
    </ligand>
</feature>
<name>A0AA91PG32_9MYCO</name>
<dbReference type="Gene3D" id="1.10.4080.10">
    <property type="entry name" value="ADP-ribosylation/Crystallin J1"/>
    <property type="match status" value="1"/>
</dbReference>
<comment type="similarity">
    <text evidence="1">Belongs to the ADP-ribosylglycohydrolase family.</text>
</comment>
<feature type="binding site" evidence="3">
    <location>
        <position position="270"/>
    </location>
    <ligand>
        <name>Mg(2+)</name>
        <dbReference type="ChEBI" id="CHEBI:18420"/>
        <label>1</label>
    </ligand>
</feature>
<evidence type="ECO:0000313" key="5">
    <source>
        <dbReference type="Proteomes" id="UP000193577"/>
    </source>
</evidence>
<dbReference type="InterPro" id="IPR005502">
    <property type="entry name" value="Ribosyl_crysJ1"/>
</dbReference>
<proteinExistence type="inferred from homology"/>
<feature type="binding site" evidence="3">
    <location>
        <position position="62"/>
    </location>
    <ligand>
        <name>Mg(2+)</name>
        <dbReference type="ChEBI" id="CHEBI:18420"/>
        <label>1</label>
    </ligand>
</feature>
<evidence type="ECO:0000256" key="3">
    <source>
        <dbReference type="PIRSR" id="PIRSR605502-1"/>
    </source>
</evidence>
<keyword evidence="3" id="KW-0479">Metal-binding</keyword>
<evidence type="ECO:0000313" key="4">
    <source>
        <dbReference type="EMBL" id="OSC34728.1"/>
    </source>
</evidence>
<comment type="caution">
    <text evidence="4">The sequence shown here is derived from an EMBL/GenBank/DDBJ whole genome shotgun (WGS) entry which is preliminary data.</text>
</comment>
<evidence type="ECO:0000256" key="2">
    <source>
        <dbReference type="ARBA" id="ARBA00022801"/>
    </source>
</evidence>
<comment type="cofactor">
    <cofactor evidence="3">
        <name>Mg(2+)</name>
        <dbReference type="ChEBI" id="CHEBI:18420"/>
    </cofactor>
    <text evidence="3">Binds 2 magnesium ions per subunit.</text>
</comment>
<feature type="binding site" evidence="3">
    <location>
        <position position="63"/>
    </location>
    <ligand>
        <name>Mg(2+)</name>
        <dbReference type="ChEBI" id="CHEBI:18420"/>
        <label>1</label>
    </ligand>
</feature>
<keyword evidence="2" id="KW-0378">Hydrolase</keyword>
<keyword evidence="5" id="KW-1185">Reference proteome</keyword>
<evidence type="ECO:0008006" key="6">
    <source>
        <dbReference type="Google" id="ProtNLM"/>
    </source>
</evidence>
<dbReference type="InterPro" id="IPR050792">
    <property type="entry name" value="ADP-ribosylglycohydrolase"/>
</dbReference>
<dbReference type="InterPro" id="IPR036705">
    <property type="entry name" value="Ribosyl_crysJ1_sf"/>
</dbReference>
<dbReference type="PANTHER" id="PTHR16222">
    <property type="entry name" value="ADP-RIBOSYLGLYCOHYDROLASE"/>
    <property type="match status" value="1"/>
</dbReference>
<reference evidence="4 5" key="1">
    <citation type="submission" date="2017-04" db="EMBL/GenBank/DDBJ databases">
        <title>The new phylogeny of genus Mycobacterium.</title>
        <authorList>
            <person name="Tortoli E."/>
            <person name="Trovato A."/>
            <person name="Cirillo D.M."/>
        </authorList>
    </citation>
    <scope>NUCLEOTIDE SEQUENCE [LARGE SCALE GENOMIC DNA]</scope>
    <source>
        <strain evidence="4 5">KCTC 19819</strain>
    </source>
</reference>
<dbReference type="GO" id="GO:0016787">
    <property type="term" value="F:hydrolase activity"/>
    <property type="evidence" value="ECO:0007669"/>
    <property type="project" value="UniProtKB-KW"/>
</dbReference>
<protein>
    <recommendedName>
        <fullName evidence="6">Ribosylglycohydrolase</fullName>
    </recommendedName>
</protein>
<evidence type="ECO:0000256" key="1">
    <source>
        <dbReference type="ARBA" id="ARBA00010702"/>
    </source>
</evidence>
<sequence length="324" mass="33526">MSEHGCSVAQSEAVHSRCAGALVGAAVGDALGAPYEFTYPDTGTPVAMKGGGAFGWEPGQWTDDTDMAICVAHGLVDGDGLTAASLDAIAANFRRWLASGPKDVGRQTKVVLLHGGDTAESMAAYSATKGRTGGNGSLMRTAVVGLRHLDRPDLAAEAADRISAITHPDADARLACALWSFSIAHAARHGDLDGPRRYLEEVAPEQVRGRWTDLLGQATAADPRRDFPNNGWVVHALQTAWWAITTTPGTGEGHVVGALERAVLAGGDTDTVASIAGALLGARWGLSAIPLTWRTAVHGWPGIDADGLEALAARVVDAGRSATG</sequence>
<dbReference type="PANTHER" id="PTHR16222:SF24">
    <property type="entry name" value="ADP-RIBOSYLHYDROLASE ARH3"/>
    <property type="match status" value="1"/>
</dbReference>
<dbReference type="RefSeq" id="WP_085302731.1">
    <property type="nucleotide sequence ID" value="NZ_AP022594.1"/>
</dbReference>
<dbReference type="Proteomes" id="UP000193577">
    <property type="component" value="Unassembled WGS sequence"/>
</dbReference>
<gene>
    <name evidence="4" type="ORF">B8W67_05625</name>
</gene>
<organism evidence="4 5">
    <name type="scientific">Mycolicibacillus koreensis</name>
    <dbReference type="NCBI Taxonomy" id="1069220"/>
    <lineage>
        <taxon>Bacteria</taxon>
        <taxon>Bacillati</taxon>
        <taxon>Actinomycetota</taxon>
        <taxon>Actinomycetes</taxon>
        <taxon>Mycobacteriales</taxon>
        <taxon>Mycobacteriaceae</taxon>
        <taxon>Mycolicibacillus</taxon>
    </lineage>
</organism>
<dbReference type="Pfam" id="PF03747">
    <property type="entry name" value="ADP_ribosyl_GH"/>
    <property type="match status" value="1"/>
</dbReference>
<feature type="binding site" evidence="3">
    <location>
        <position position="268"/>
    </location>
    <ligand>
        <name>Mg(2+)</name>
        <dbReference type="ChEBI" id="CHEBI:18420"/>
        <label>1</label>
    </ligand>
</feature>